<feature type="transmembrane region" description="Helical" evidence="1">
    <location>
        <begin position="179"/>
        <end position="201"/>
    </location>
</feature>
<dbReference type="Proteomes" id="UP000275024">
    <property type="component" value="Unassembled WGS sequence"/>
</dbReference>
<feature type="transmembrane region" description="Helical" evidence="1">
    <location>
        <begin position="371"/>
        <end position="390"/>
    </location>
</feature>
<feature type="transmembrane region" description="Helical" evidence="1">
    <location>
        <begin position="30"/>
        <end position="50"/>
    </location>
</feature>
<dbReference type="AlphaFoldDB" id="A0A3A9W5Z9"/>
<dbReference type="PANTHER" id="PTHR34473:SF2">
    <property type="entry name" value="UPF0699 TRANSMEMBRANE PROTEIN YDBT"/>
    <property type="match status" value="1"/>
</dbReference>
<feature type="transmembrane region" description="Helical" evidence="1">
    <location>
        <begin position="228"/>
        <end position="252"/>
    </location>
</feature>
<feature type="transmembrane region" description="Helical" evidence="1">
    <location>
        <begin position="56"/>
        <end position="75"/>
    </location>
</feature>
<evidence type="ECO:0000313" key="6">
    <source>
        <dbReference type="Proteomes" id="UP000275024"/>
    </source>
</evidence>
<keyword evidence="5" id="KW-1185">Reference proteome</keyword>
<sequence>MRGALDAEEARAAEVAGPAEAEWRRLDARIIWVVTLWGSGLALVTLAIMWWRNAPWWLIAPVPVPLVCGIGYEALRWFKTRYRLTSTHVELKTGLLTRTHRSIPRNRVRSVDVTANPLHRVLRLALVRVGTGHRVSSTKAAVLSLNALSAADAEELRAGLVRRAGTGEQRAIARLDWRWLRFGPLSFATPLLGLSAVGATYETLDILGFDPDNVLIPDLIDWLGEANLLPVIVLGVLGLLLAGALGALGWYVETWWDFRLIREPHGALRASRGLFVTRSATLEEERLHGVEVAEPLMLRLGGGAYTYAVATGAGSTDDEASTFNTSALLPPAPIEESHRVAAAVLREERDPTASVRLVPHPRHALARRVRWAFFCGLGLGGVLVGLGVWLTPVLAHIGWVSALVVWVAGVLFARDGYRSLGHGITGRYVVTRHGSLKRRTIALRRSGVIGWTVTQWAWHRRSTLCRVTATTPGGRGAYHVKDVLMGEGLGFADEAVPGVLTPFLVRRGGTRGADDQGLS</sequence>
<dbReference type="PANTHER" id="PTHR34473">
    <property type="entry name" value="UPF0699 TRANSMEMBRANE PROTEIN YDBS"/>
    <property type="match status" value="1"/>
</dbReference>
<feature type="domain" description="YdbS-like PH" evidence="2">
    <location>
        <begin position="77"/>
        <end position="158"/>
    </location>
</feature>
<name>A0A3A9W5Z9_9ACTN</name>
<dbReference type="Pfam" id="PF03703">
    <property type="entry name" value="bPH_2"/>
    <property type="match status" value="2"/>
</dbReference>
<evidence type="ECO:0000313" key="3">
    <source>
        <dbReference type="EMBL" id="RKN04694.1"/>
    </source>
</evidence>
<accession>A0A3A9W5Z9</accession>
<dbReference type="PIRSF" id="PIRSF026631">
    <property type="entry name" value="UCP026631"/>
    <property type="match status" value="1"/>
</dbReference>
<organism evidence="3 6">
    <name type="scientific">Streptomyces radicis</name>
    <dbReference type="NCBI Taxonomy" id="1750517"/>
    <lineage>
        <taxon>Bacteria</taxon>
        <taxon>Bacillati</taxon>
        <taxon>Actinomycetota</taxon>
        <taxon>Actinomycetes</taxon>
        <taxon>Kitasatosporales</taxon>
        <taxon>Streptomycetaceae</taxon>
        <taxon>Streptomyces</taxon>
    </lineage>
</organism>
<proteinExistence type="predicted"/>
<evidence type="ECO:0000256" key="1">
    <source>
        <dbReference type="SAM" id="Phobius"/>
    </source>
</evidence>
<feature type="domain" description="YdbS-like PH" evidence="2">
    <location>
        <begin position="417"/>
        <end position="480"/>
    </location>
</feature>
<comment type="caution">
    <text evidence="3">The sequence shown here is derived from an EMBL/GenBank/DDBJ whole genome shotgun (WGS) entry which is preliminary data.</text>
</comment>
<dbReference type="EMBL" id="RBDX01000033">
    <property type="protein sequence ID" value="RKN04694.1"/>
    <property type="molecule type" value="Genomic_DNA"/>
</dbReference>
<keyword evidence="1" id="KW-0472">Membrane</keyword>
<dbReference type="EMBL" id="RBDY01000031">
    <property type="protein sequence ID" value="RKN15626.1"/>
    <property type="molecule type" value="Genomic_DNA"/>
</dbReference>
<keyword evidence="1" id="KW-0812">Transmembrane</keyword>
<dbReference type="OrthoDB" id="4121259at2"/>
<keyword evidence="1" id="KW-1133">Transmembrane helix</keyword>
<dbReference type="RefSeq" id="WP_120699842.1">
    <property type="nucleotide sequence ID" value="NZ_RBDX01000033.1"/>
</dbReference>
<gene>
    <name evidence="4" type="ORF">D7318_27020</name>
    <name evidence="3" type="ORF">D7319_27615</name>
</gene>
<dbReference type="InterPro" id="IPR005182">
    <property type="entry name" value="YdbS-like_PH"/>
</dbReference>
<reference evidence="5 6" key="1">
    <citation type="submission" date="2018-09" db="EMBL/GenBank/DDBJ databases">
        <title>Streptomyces sp. nov. DS1-2, an endophytic actinomycete isolated from roots of Dendrobium scabrilingue.</title>
        <authorList>
            <person name="Kuncharoen N."/>
            <person name="Kudo T."/>
            <person name="Ohkuma M."/>
            <person name="Yuki M."/>
            <person name="Tanasupawat S."/>
        </authorList>
    </citation>
    <scope>NUCLEOTIDE SEQUENCE [LARGE SCALE GENOMIC DNA]</scope>
    <source>
        <strain evidence="3 6">AZ1-7</strain>
        <strain evidence="4 5">DS1-2</strain>
    </source>
</reference>
<evidence type="ECO:0000313" key="4">
    <source>
        <dbReference type="EMBL" id="RKN15626.1"/>
    </source>
</evidence>
<evidence type="ECO:0000313" key="5">
    <source>
        <dbReference type="Proteomes" id="UP000268652"/>
    </source>
</evidence>
<evidence type="ECO:0000259" key="2">
    <source>
        <dbReference type="Pfam" id="PF03703"/>
    </source>
</evidence>
<dbReference type="Proteomes" id="UP000268652">
    <property type="component" value="Unassembled WGS sequence"/>
</dbReference>
<feature type="transmembrane region" description="Helical" evidence="1">
    <location>
        <begin position="396"/>
        <end position="413"/>
    </location>
</feature>
<protein>
    <recommendedName>
        <fullName evidence="2">YdbS-like PH domain-containing protein</fullName>
    </recommendedName>
</protein>
<dbReference type="InterPro" id="IPR014529">
    <property type="entry name" value="UCP026631"/>
</dbReference>